<organism evidence="2 3">
    <name type="scientific">Aureicoccus marinus</name>
    <dbReference type="NCBI Taxonomy" id="754435"/>
    <lineage>
        <taxon>Bacteria</taxon>
        <taxon>Pseudomonadati</taxon>
        <taxon>Bacteroidota</taxon>
        <taxon>Flavobacteriia</taxon>
        <taxon>Flavobacteriales</taxon>
        <taxon>Flavobacteriaceae</taxon>
        <taxon>Aureicoccus</taxon>
    </lineage>
</organism>
<protein>
    <recommendedName>
        <fullName evidence="4">Fibronectin type-III domain-containing protein</fullName>
    </recommendedName>
</protein>
<gene>
    <name evidence="2" type="ORF">BST99_09985</name>
</gene>
<evidence type="ECO:0000313" key="2">
    <source>
        <dbReference type="EMBL" id="PQJ16007.1"/>
    </source>
</evidence>
<feature type="signal peptide" evidence="1">
    <location>
        <begin position="1"/>
        <end position="22"/>
    </location>
</feature>
<evidence type="ECO:0008006" key="4">
    <source>
        <dbReference type="Google" id="ProtNLM"/>
    </source>
</evidence>
<reference evidence="3" key="1">
    <citation type="submission" date="2016-11" db="EMBL/GenBank/DDBJ databases">
        <title>Trade-off between light-utilization and light-protection in marine flavobacteria.</title>
        <authorList>
            <person name="Kumagai Y."/>
            <person name="Yoshizawa S."/>
            <person name="Kogure K."/>
        </authorList>
    </citation>
    <scope>NUCLEOTIDE SEQUENCE [LARGE SCALE GENOMIC DNA]</scope>
    <source>
        <strain evidence="3">SG-18</strain>
    </source>
</reference>
<dbReference type="EMBL" id="MQVX01000001">
    <property type="protein sequence ID" value="PQJ16007.1"/>
    <property type="molecule type" value="Genomic_DNA"/>
</dbReference>
<dbReference type="Gene3D" id="2.60.40.10">
    <property type="entry name" value="Immunoglobulins"/>
    <property type="match status" value="2"/>
</dbReference>
<dbReference type="AlphaFoldDB" id="A0A2S7T917"/>
<sequence length="236" mass="25203">MKKYTHPLAAGILLVLFIGLNACSKSSGPPPPPSAPLLTFPQESSECTTGVDQSATTSQVTFQWQAADNATAYALRIRNLNTNLNLQVINTTSTTAPVTLQKGVPYSWNVTASNTDTEETATSPTWAFYNAGSETEYAPFPPSLATPASGATVSADTNGQVLLDWTTSGDVDGDLWEFEVRFSESNPPTTVVNTQSAGISEFPVAVLSGGLYHWQIIAIDRQGNRAESPIQGFRVQ</sequence>
<dbReference type="InterPro" id="IPR013783">
    <property type="entry name" value="Ig-like_fold"/>
</dbReference>
<evidence type="ECO:0000256" key="1">
    <source>
        <dbReference type="SAM" id="SignalP"/>
    </source>
</evidence>
<dbReference type="Proteomes" id="UP000239366">
    <property type="component" value="Unassembled WGS sequence"/>
</dbReference>
<comment type="caution">
    <text evidence="2">The sequence shown here is derived from an EMBL/GenBank/DDBJ whole genome shotgun (WGS) entry which is preliminary data.</text>
</comment>
<keyword evidence="3" id="KW-1185">Reference proteome</keyword>
<evidence type="ECO:0000313" key="3">
    <source>
        <dbReference type="Proteomes" id="UP000239366"/>
    </source>
</evidence>
<accession>A0A2S7T917</accession>
<dbReference type="SUPFAM" id="SSF49265">
    <property type="entry name" value="Fibronectin type III"/>
    <property type="match status" value="1"/>
</dbReference>
<proteinExistence type="predicted"/>
<name>A0A2S7T917_9FLAO</name>
<keyword evidence="1" id="KW-0732">Signal</keyword>
<feature type="chain" id="PRO_5015739370" description="Fibronectin type-III domain-containing protein" evidence="1">
    <location>
        <begin position="23"/>
        <end position="236"/>
    </location>
</feature>
<dbReference type="InterPro" id="IPR036116">
    <property type="entry name" value="FN3_sf"/>
</dbReference>